<dbReference type="EMBL" id="CP017921">
    <property type="protein sequence ID" value="APH38938.1"/>
    <property type="molecule type" value="Genomic_DNA"/>
</dbReference>
<keyword evidence="5 15" id="KW-0378">Hydrolase</keyword>
<feature type="binding site" evidence="15">
    <location>
        <begin position="22"/>
        <end position="29"/>
    </location>
    <ligand>
        <name>ATP</name>
        <dbReference type="ChEBI" id="CHEBI:30616"/>
    </ligand>
</feature>
<dbReference type="GO" id="GO:0004527">
    <property type="term" value="F:exonuclease activity"/>
    <property type="evidence" value="ECO:0007669"/>
    <property type="project" value="UniProtKB-KW"/>
</dbReference>
<sequence length="918" mass="106043">MNFTDNQLKAINHKEGNLKIVACAGSGKTTVMAERIAKLVSEGADRDKIVAFTYTDKAADSLKFNIREKLEKWSPDEPHLGGMYIGTIHSFAFKRLRDIIPKYRSYEVLDEVKRIIWVHKYKGEIGLDSIRKDKLLIDSIKRFLNTVDIIRDNQIPAERLNAIPDFMEVYENYLNILEREKYLDFSGILHKLVSVLESNSTLLTDLKESIDYLVVDEYQDVNKIQEKLIYLMAGENGNLCVVGDDDQSIFEFQGADVNNILQFENKYCNVTTVKLEENFRCPEEVIEASRDLVKRNRNRITKRMVAGNIGDEINKSDSGDLYKVEFDNQKEESSFIIDKINDLRGCEYKDEDVLRGLDYGDMAIIVRSRLSAQHIVNALREQQIPFTFKGTGGLFERPEIKFIQAIFYYIADYSFSREEPPVDLNHLRNSFESLDINHLEWGQLSQQFEELKSYIKSITPSNPIAPQRRTFLQEFYYQLMGILEVDSDHYSEDLLYDFGRFSKLVAEFESIHGWINYGSFIQFVTFLAIYAQNKTDEGGIDDPRNTNSVNVLTIHQAKGLEFPLVFIPDVSTGRVPSRNRNRKPKTHFEEGIIDLDSFCSGDEGERRLFYVATTRTKKFLFMARAKDNGGKNLVSRSKYYTEFDHEIMEYNNKPDPTSRNKIEPQCKPNMELMPTSFTDIRHYIECPYRYRLQQMMGFSPVINLAYGYGLQVHNLLNYIHKTYGGEPPSLKEIESLVESDFFLRFTRGEPLENMKRKCKEIISNYIEEYNDQFELKLETEKPFEFPLEGALISGEIDLIQKIDPSSQEIKNVSIIDFKTEKEDYENFPLLRMQLRLYAIAGSKSLGLNPLDAGVHFLTNNVRRNVSVNPDKLDETRGQVADAITNIKRGNFIATPNHDKCKNCDVRYVCSNGKCCNGC</sequence>
<evidence type="ECO:0000313" key="23">
    <source>
        <dbReference type="Proteomes" id="UP000267921"/>
    </source>
</evidence>
<comment type="catalytic activity">
    <reaction evidence="14">
        <text>ATP + H2O = ADP + phosphate + H(+)</text>
        <dbReference type="Rhea" id="RHEA:13065"/>
        <dbReference type="ChEBI" id="CHEBI:15377"/>
        <dbReference type="ChEBI" id="CHEBI:15378"/>
        <dbReference type="ChEBI" id="CHEBI:30616"/>
        <dbReference type="ChEBI" id="CHEBI:43474"/>
        <dbReference type="ChEBI" id="CHEBI:456216"/>
        <dbReference type="EC" id="5.6.2.4"/>
    </reaction>
</comment>
<dbReference type="OrthoDB" id="203178at2157"/>
<dbReference type="GO" id="GO:0000725">
    <property type="term" value="P:recombinational repair"/>
    <property type="evidence" value="ECO:0007669"/>
    <property type="project" value="TreeGrafter"/>
</dbReference>
<keyword evidence="4" id="KW-0227">DNA damage</keyword>
<dbReference type="KEGG" id="mhaz:BHR79_05170"/>
<dbReference type="EC" id="5.6.2.4" evidence="13"/>
<dbReference type="Gene3D" id="1.10.10.160">
    <property type="match status" value="1"/>
</dbReference>
<evidence type="ECO:0000256" key="15">
    <source>
        <dbReference type="PROSITE-ProRule" id="PRU00560"/>
    </source>
</evidence>
<evidence type="ECO:0000256" key="9">
    <source>
        <dbReference type="ARBA" id="ARBA00023125"/>
    </source>
</evidence>
<evidence type="ECO:0000256" key="12">
    <source>
        <dbReference type="ARBA" id="ARBA00034617"/>
    </source>
</evidence>
<dbReference type="InterPro" id="IPR014016">
    <property type="entry name" value="UvrD-like_ATP-bd"/>
</dbReference>
<dbReference type="InterPro" id="IPR014017">
    <property type="entry name" value="DNA_helicase_UvrD-like_C"/>
</dbReference>
<evidence type="ECO:0000256" key="2">
    <source>
        <dbReference type="ARBA" id="ARBA00022722"/>
    </source>
</evidence>
<evidence type="ECO:0000256" key="3">
    <source>
        <dbReference type="ARBA" id="ARBA00022741"/>
    </source>
</evidence>
<keyword evidence="9" id="KW-0238">DNA-binding</keyword>
<dbReference type="Pfam" id="PF00580">
    <property type="entry name" value="UvrD-helicase"/>
    <property type="match status" value="1"/>
</dbReference>
<dbReference type="Gene3D" id="1.10.486.10">
    <property type="entry name" value="PCRA, domain 4"/>
    <property type="match status" value="2"/>
</dbReference>
<keyword evidence="6 15" id="KW-0347">Helicase</keyword>
<keyword evidence="7" id="KW-0269">Exonuclease</keyword>
<keyword evidence="21" id="KW-1185">Reference proteome</keyword>
<evidence type="ECO:0000256" key="13">
    <source>
        <dbReference type="ARBA" id="ARBA00034808"/>
    </source>
</evidence>
<evidence type="ECO:0000256" key="5">
    <source>
        <dbReference type="ARBA" id="ARBA00022801"/>
    </source>
</evidence>
<reference evidence="20 22" key="2">
    <citation type="submission" date="2016-10" db="EMBL/GenBank/DDBJ databases">
        <authorList>
            <person name="de Groot N.N."/>
        </authorList>
    </citation>
    <scope>NUCLEOTIDE SEQUENCE [LARGE SCALE GENOMIC DNA]</scope>
    <source>
        <strain evidence="20 22">Z-7982</strain>
    </source>
</reference>
<dbReference type="InterPro" id="IPR000212">
    <property type="entry name" value="DNA_helicase_UvrD/REP"/>
</dbReference>
<reference evidence="19 23" key="3">
    <citation type="submission" date="2018-10" db="EMBL/GenBank/DDBJ databases">
        <title>Cultivation of a novel Methanohalophilus strain from Kebrit Deep of the Red Sea and a genomic comparison of members of the genus Methanohalophilus.</title>
        <authorList>
            <person name="Guan Y."/>
            <person name="Ngugi D.K."/>
            <person name="Stingl U."/>
        </authorList>
    </citation>
    <scope>NUCLEOTIDE SEQUENCE [LARGE SCALE GENOMIC DNA]</scope>
    <source>
        <strain evidence="19 23">DSM 3094</strain>
    </source>
</reference>
<feature type="domain" description="UvrD-like helicase ATP-binding" evidence="16">
    <location>
        <begin position="1"/>
        <end position="282"/>
    </location>
</feature>
<dbReference type="SUPFAM" id="SSF52540">
    <property type="entry name" value="P-loop containing nucleoside triphosphate hydrolases"/>
    <property type="match status" value="1"/>
</dbReference>
<name>A0A1L3Q239_9EURY</name>
<evidence type="ECO:0000256" key="10">
    <source>
        <dbReference type="ARBA" id="ARBA00023204"/>
    </source>
</evidence>
<evidence type="ECO:0000313" key="18">
    <source>
        <dbReference type="EMBL" id="APH38938.1"/>
    </source>
</evidence>
<dbReference type="GO" id="GO:0005524">
    <property type="term" value="F:ATP binding"/>
    <property type="evidence" value="ECO:0007669"/>
    <property type="project" value="UniProtKB-UniRule"/>
</dbReference>
<accession>A0A1L3Q239</accession>
<dbReference type="InterPro" id="IPR038726">
    <property type="entry name" value="PDDEXK_AddAB-type"/>
</dbReference>
<evidence type="ECO:0000313" key="19">
    <source>
        <dbReference type="EMBL" id="RNI07437.1"/>
    </source>
</evidence>
<protein>
    <recommendedName>
        <fullName evidence="13">DNA 3'-5' helicase</fullName>
        <ecNumber evidence="13">5.6.2.4</ecNumber>
    </recommendedName>
</protein>
<keyword evidence="3 15" id="KW-0547">Nucleotide-binding</keyword>
<organism evidence="18 21">
    <name type="scientific">Methanohalophilus halophilus</name>
    <dbReference type="NCBI Taxonomy" id="2177"/>
    <lineage>
        <taxon>Archaea</taxon>
        <taxon>Methanobacteriati</taxon>
        <taxon>Methanobacteriota</taxon>
        <taxon>Stenosarchaea group</taxon>
        <taxon>Methanomicrobia</taxon>
        <taxon>Methanosarcinales</taxon>
        <taxon>Methanosarcinaceae</taxon>
        <taxon>Methanohalophilus</taxon>
    </lineage>
</organism>
<evidence type="ECO:0000256" key="1">
    <source>
        <dbReference type="ARBA" id="ARBA00009922"/>
    </source>
</evidence>
<dbReference type="Pfam" id="PF13361">
    <property type="entry name" value="UvrD_C"/>
    <property type="match status" value="2"/>
</dbReference>
<keyword evidence="10" id="KW-0234">DNA repair</keyword>
<dbReference type="CDD" id="cd17932">
    <property type="entry name" value="DEXQc_UvrD"/>
    <property type="match status" value="1"/>
</dbReference>
<dbReference type="AlphaFoldDB" id="A0A1L3Q239"/>
<dbReference type="PANTHER" id="PTHR11070">
    <property type="entry name" value="UVRD / RECB / PCRA DNA HELICASE FAMILY MEMBER"/>
    <property type="match status" value="1"/>
</dbReference>
<evidence type="ECO:0000256" key="4">
    <source>
        <dbReference type="ARBA" id="ARBA00022763"/>
    </source>
</evidence>
<dbReference type="EMBL" id="RJJG01000008">
    <property type="protein sequence ID" value="RNI07437.1"/>
    <property type="molecule type" value="Genomic_DNA"/>
</dbReference>
<dbReference type="Proteomes" id="UP000267921">
    <property type="component" value="Unassembled WGS sequence"/>
</dbReference>
<dbReference type="EMBL" id="FNMU01000004">
    <property type="protein sequence ID" value="SDW65886.1"/>
    <property type="molecule type" value="Genomic_DNA"/>
</dbReference>
<dbReference type="STRING" id="2177.BHR79_05170"/>
<evidence type="ECO:0000256" key="7">
    <source>
        <dbReference type="ARBA" id="ARBA00022839"/>
    </source>
</evidence>
<evidence type="ECO:0000313" key="22">
    <source>
        <dbReference type="Proteomes" id="UP000198669"/>
    </source>
</evidence>
<evidence type="ECO:0000256" key="8">
    <source>
        <dbReference type="ARBA" id="ARBA00022840"/>
    </source>
</evidence>
<gene>
    <name evidence="18" type="ORF">BHR79_05170</name>
    <name evidence="19" type="ORF">EFE40_09555</name>
    <name evidence="20" type="ORF">SAMN04515625_1338</name>
</gene>
<dbReference type="RefSeq" id="WP_072561376.1">
    <property type="nucleotide sequence ID" value="NZ_CP017921.1"/>
</dbReference>
<keyword evidence="8 15" id="KW-0067">ATP-binding</keyword>
<dbReference type="Proteomes" id="UP000186879">
    <property type="component" value="Chromosome"/>
</dbReference>
<dbReference type="Proteomes" id="UP000198669">
    <property type="component" value="Unassembled WGS sequence"/>
</dbReference>
<comment type="catalytic activity">
    <reaction evidence="12">
        <text>Couples ATP hydrolysis with the unwinding of duplex DNA by translocating in the 3'-5' direction.</text>
        <dbReference type="EC" id="5.6.2.4"/>
    </reaction>
</comment>
<dbReference type="Pfam" id="PF12705">
    <property type="entry name" value="PDDEXK_1"/>
    <property type="match status" value="1"/>
</dbReference>
<evidence type="ECO:0000313" key="21">
    <source>
        <dbReference type="Proteomes" id="UP000186879"/>
    </source>
</evidence>
<dbReference type="InterPro" id="IPR013986">
    <property type="entry name" value="DExx_box_DNA_helicase_dom_sf"/>
</dbReference>
<dbReference type="GO" id="GO:0043138">
    <property type="term" value="F:3'-5' DNA helicase activity"/>
    <property type="evidence" value="ECO:0007669"/>
    <property type="project" value="UniProtKB-EC"/>
</dbReference>
<proteinExistence type="inferred from homology"/>
<reference evidence="18 21" key="1">
    <citation type="submission" date="2016-10" db="EMBL/GenBank/DDBJ databases">
        <title>Methanohalophilus halophilus.</title>
        <authorList>
            <person name="L'haridon S."/>
        </authorList>
    </citation>
    <scope>NUCLEOTIDE SEQUENCE [LARGE SCALE GENOMIC DNA]</scope>
    <source>
        <strain evidence="18 21">Z-7982</strain>
    </source>
</reference>
<keyword evidence="11" id="KW-0413">Isomerase</keyword>
<dbReference type="PROSITE" id="PS51198">
    <property type="entry name" value="UVRD_HELICASE_ATP_BIND"/>
    <property type="match status" value="1"/>
</dbReference>
<feature type="domain" description="UvrD-like helicase C-terminal" evidence="17">
    <location>
        <begin position="283"/>
        <end position="559"/>
    </location>
</feature>
<dbReference type="PANTHER" id="PTHR11070:SF2">
    <property type="entry name" value="ATP-DEPENDENT DNA HELICASE SRS2"/>
    <property type="match status" value="1"/>
</dbReference>
<evidence type="ECO:0000259" key="17">
    <source>
        <dbReference type="PROSITE" id="PS51217"/>
    </source>
</evidence>
<dbReference type="Gene3D" id="3.90.320.10">
    <property type="match status" value="1"/>
</dbReference>
<evidence type="ECO:0000256" key="6">
    <source>
        <dbReference type="ARBA" id="ARBA00022806"/>
    </source>
</evidence>
<dbReference type="GO" id="GO:0003677">
    <property type="term" value="F:DNA binding"/>
    <property type="evidence" value="ECO:0007669"/>
    <property type="project" value="UniProtKB-KW"/>
</dbReference>
<dbReference type="InterPro" id="IPR027417">
    <property type="entry name" value="P-loop_NTPase"/>
</dbReference>
<dbReference type="GeneID" id="30583132"/>
<evidence type="ECO:0000313" key="20">
    <source>
        <dbReference type="EMBL" id="SDW65886.1"/>
    </source>
</evidence>
<evidence type="ECO:0000256" key="11">
    <source>
        <dbReference type="ARBA" id="ARBA00023235"/>
    </source>
</evidence>
<dbReference type="PROSITE" id="PS51217">
    <property type="entry name" value="UVRD_HELICASE_CTER"/>
    <property type="match status" value="1"/>
</dbReference>
<keyword evidence="2" id="KW-0540">Nuclease</keyword>
<comment type="similarity">
    <text evidence="1">Belongs to the helicase family. UvrD subfamily.</text>
</comment>
<evidence type="ECO:0000256" key="14">
    <source>
        <dbReference type="ARBA" id="ARBA00048988"/>
    </source>
</evidence>
<dbReference type="InterPro" id="IPR011604">
    <property type="entry name" value="PDDEXK-like_dom_sf"/>
</dbReference>
<dbReference type="Gene3D" id="3.40.50.300">
    <property type="entry name" value="P-loop containing nucleotide triphosphate hydrolases"/>
    <property type="match status" value="3"/>
</dbReference>
<evidence type="ECO:0000259" key="16">
    <source>
        <dbReference type="PROSITE" id="PS51198"/>
    </source>
</evidence>